<evidence type="ECO:0000313" key="2">
    <source>
        <dbReference type="Proteomes" id="UP000247696"/>
    </source>
</evidence>
<accession>A0A2Z3YQR0</accession>
<dbReference type="SUPFAM" id="SSF52833">
    <property type="entry name" value="Thioredoxin-like"/>
    <property type="match status" value="1"/>
</dbReference>
<keyword evidence="2" id="KW-1185">Reference proteome</keyword>
<dbReference type="OrthoDB" id="8779161at2"/>
<dbReference type="STRING" id="1737425.GCA_900049755_00853"/>
<name>A0A2Z3YQR0_9CORY</name>
<dbReference type="KEGG" id="cpre:Csp1_05220"/>
<proteinExistence type="predicted"/>
<dbReference type="RefSeq" id="WP_066584509.1">
    <property type="nucleotide sequence ID" value="NZ_CABKVS010000001.1"/>
</dbReference>
<gene>
    <name evidence="1" type="ORF">Csp1_05220</name>
</gene>
<dbReference type="EMBL" id="CP024988">
    <property type="protein sequence ID" value="AWT25340.1"/>
    <property type="molecule type" value="Genomic_DNA"/>
</dbReference>
<dbReference type="AlphaFoldDB" id="A0A2Z3YQR0"/>
<organism evidence="1 2">
    <name type="scientific">Corynebacterium provencense</name>
    <dbReference type="NCBI Taxonomy" id="1737425"/>
    <lineage>
        <taxon>Bacteria</taxon>
        <taxon>Bacillati</taxon>
        <taxon>Actinomycetota</taxon>
        <taxon>Actinomycetes</taxon>
        <taxon>Mycobacteriales</taxon>
        <taxon>Corynebacteriaceae</taxon>
        <taxon>Corynebacterium</taxon>
    </lineage>
</organism>
<dbReference type="InterPro" id="IPR008554">
    <property type="entry name" value="Glutaredoxin-like"/>
</dbReference>
<protein>
    <submittedName>
        <fullName evidence="1">Uncharacterized protein</fullName>
    </submittedName>
</protein>
<dbReference type="Gene3D" id="3.40.30.10">
    <property type="entry name" value="Glutaredoxin"/>
    <property type="match status" value="1"/>
</dbReference>
<dbReference type="Proteomes" id="UP000247696">
    <property type="component" value="Chromosome"/>
</dbReference>
<dbReference type="InterPro" id="IPR036249">
    <property type="entry name" value="Thioredoxin-like_sf"/>
</dbReference>
<dbReference type="Pfam" id="PF05768">
    <property type="entry name" value="Glrx-like"/>
    <property type="match status" value="1"/>
</dbReference>
<evidence type="ECO:0000313" key="1">
    <source>
        <dbReference type="EMBL" id="AWT25340.1"/>
    </source>
</evidence>
<reference evidence="2" key="1">
    <citation type="submission" date="2017-11" db="EMBL/GenBank/DDBJ databases">
        <title>Otitis media/interna in a cat caused by the recently described species Corynebacterium provencense.</title>
        <authorList>
            <person name="Kittl S."/>
            <person name="Brodard I."/>
            <person name="Rychener L."/>
            <person name="Jores J."/>
            <person name="Roosje P."/>
            <person name="Gobeli Brawand S."/>
        </authorList>
    </citation>
    <scope>NUCLEOTIDE SEQUENCE [LARGE SCALE GENOMIC DNA]</scope>
    <source>
        <strain evidence="2">17KM38</strain>
    </source>
</reference>
<sequence>MNEADVTVTLLVRSTCGSCARVRGQITPLCGQLGVLLEVVDVDSETALAVEFGDRVPVVLVDDEEVACWEIDDEELVEAVTRARSASGTVPGTVTGS</sequence>